<dbReference type="EMBL" id="CABFJX010000346">
    <property type="protein sequence ID" value="VTT72534.1"/>
    <property type="molecule type" value="Genomic_DNA"/>
</dbReference>
<sequence>MSVSPVASSHRLFVPSLYFIAADTMRPGLYSCEPCLRKAMDWYPSDSDPIMIPKICIDEEGFNREDFHCNVCDADMEKEHGACEGGTQRMGSLLKRYIKHIKANRRVTKEAYVSNPKTIRLFRKASRAIASYSNRTAADSTKDHHDEHKCADATETLSCLIDIKNSLRIIAQCALHISGLEAGIPDEPEMPARCDADMTLVERLGDFNLDELEDEEN</sequence>
<name>A0A0I9YCD3_FUSFU</name>
<organism evidence="1 2">
    <name type="scientific">Fusarium fujikuroi</name>
    <name type="common">Bakanae and foot rot disease fungus</name>
    <name type="synonym">Gibberella fujikuroi</name>
    <dbReference type="NCBI Taxonomy" id="5127"/>
    <lineage>
        <taxon>Eukaryota</taxon>
        <taxon>Fungi</taxon>
        <taxon>Dikarya</taxon>
        <taxon>Ascomycota</taxon>
        <taxon>Pezizomycotina</taxon>
        <taxon>Sordariomycetes</taxon>
        <taxon>Hypocreomycetidae</taxon>
        <taxon>Hypocreales</taxon>
        <taxon>Nectriaceae</taxon>
        <taxon>Fusarium</taxon>
        <taxon>Fusarium fujikuroi species complex</taxon>
    </lineage>
</organism>
<dbReference type="AlphaFoldDB" id="A0A0I9YCD3"/>
<accession>A0A0I9YCD3</accession>
<reference evidence="1" key="1">
    <citation type="submission" date="2019-05" db="EMBL/GenBank/DDBJ databases">
        <authorList>
            <person name="Piombo E."/>
        </authorList>
    </citation>
    <scope>NUCLEOTIDE SEQUENCE</scope>
    <source>
        <strain evidence="1">C2S</strain>
    </source>
</reference>
<dbReference type="Proteomes" id="UP000760494">
    <property type="component" value="Unassembled WGS sequence"/>
</dbReference>
<evidence type="ECO:0000313" key="2">
    <source>
        <dbReference type="Proteomes" id="UP000760494"/>
    </source>
</evidence>
<comment type="caution">
    <text evidence="1">The sequence shown here is derived from an EMBL/GenBank/DDBJ whole genome shotgun (WGS) entry which is preliminary data.</text>
</comment>
<proteinExistence type="predicted"/>
<gene>
    <name evidence="1" type="ORF">C2S_8620</name>
</gene>
<evidence type="ECO:0000313" key="1">
    <source>
        <dbReference type="EMBL" id="VTT72534.1"/>
    </source>
</evidence>
<dbReference type="OrthoDB" id="5105866at2759"/>
<protein>
    <submittedName>
        <fullName evidence="1">Uncharacterized protein</fullName>
    </submittedName>
</protein>